<feature type="compositionally biased region" description="Pro residues" evidence="4">
    <location>
        <begin position="12"/>
        <end position="21"/>
    </location>
</feature>
<feature type="transmembrane region" description="Helical" evidence="5">
    <location>
        <begin position="40"/>
        <end position="62"/>
    </location>
</feature>
<dbReference type="CDD" id="cd06423">
    <property type="entry name" value="CESA_like"/>
    <property type="match status" value="1"/>
</dbReference>
<dbReference type="EMBL" id="SOHA01000044">
    <property type="protein sequence ID" value="TFD26166.1"/>
    <property type="molecule type" value="Genomic_DNA"/>
</dbReference>
<proteinExistence type="inferred from homology"/>
<sequence length="464" mass="50750">MTALHPRRGDDPAPPPTPRTSPSPHRAPGHRFYLSVTVKFVLSVLFALSWTGASVWISLPWITDLSRLTGDPAAWIIVSLVAFLPGFVVALLSLSLLLDRQPPFRVSNPVTPLTIIVAARNEQDGIRETIRCIGGSDYAGPVTVILADNGSEDATARFAELAAAEADVALLVVREPAPGKSHALNTALRQVTTPYVITVDADTLLHREALRRLISRLESSPADTVAVAGAVLVRNSRVNLLTRMQEWDYYLGIAAVKRMQGLYRSTLVAQGAFSVYRTANVTAIGGWPDAIGEDIVVTWKLLEQGGRVLFEPTAVAFTEAPTTVLHFMRQRARWARGMFEGLRAVPPWRQKHRLAGTISGIDFLIPLLDIGYGLIWVPGLVLFVAVGNTAVVSVWALAVLPITLVIYGSLRAFQSNRVFGPLGLHVRRNRFGYLTFLLGYQVLCSYASLVGYVQFLAGSARRWK</sequence>
<feature type="transmembrane region" description="Helical" evidence="5">
    <location>
        <begin position="431"/>
        <end position="455"/>
    </location>
</feature>
<keyword evidence="5" id="KW-0812">Transmembrane</keyword>
<dbReference type="Gene3D" id="3.90.550.10">
    <property type="entry name" value="Spore Coat Polysaccharide Biosynthesis Protein SpsA, Chain A"/>
    <property type="match status" value="1"/>
</dbReference>
<protein>
    <submittedName>
        <fullName evidence="6">Glycosyltransferase family 2 protein</fullName>
    </submittedName>
</protein>
<evidence type="ECO:0000256" key="4">
    <source>
        <dbReference type="SAM" id="MobiDB-lite"/>
    </source>
</evidence>
<keyword evidence="2" id="KW-0328">Glycosyltransferase</keyword>
<dbReference type="RefSeq" id="WP_134425893.1">
    <property type="nucleotide sequence ID" value="NZ_SOHA01000044.1"/>
</dbReference>
<dbReference type="OrthoDB" id="9797391at2"/>
<dbReference type="InterPro" id="IPR029044">
    <property type="entry name" value="Nucleotide-diphossugar_trans"/>
</dbReference>
<dbReference type="PANTHER" id="PTHR43630">
    <property type="entry name" value="POLY-BETA-1,6-N-ACETYL-D-GLUCOSAMINE SYNTHASE"/>
    <property type="match status" value="1"/>
</dbReference>
<dbReference type="GO" id="GO:0016757">
    <property type="term" value="F:glycosyltransferase activity"/>
    <property type="evidence" value="ECO:0007669"/>
    <property type="project" value="UniProtKB-KW"/>
</dbReference>
<dbReference type="AlphaFoldDB" id="A0A4Y8JR48"/>
<evidence type="ECO:0000256" key="2">
    <source>
        <dbReference type="ARBA" id="ARBA00022676"/>
    </source>
</evidence>
<evidence type="ECO:0000256" key="1">
    <source>
        <dbReference type="ARBA" id="ARBA00006739"/>
    </source>
</evidence>
<feature type="transmembrane region" description="Helical" evidence="5">
    <location>
        <begin position="392"/>
        <end position="410"/>
    </location>
</feature>
<keyword evidence="5" id="KW-1133">Transmembrane helix</keyword>
<reference evidence="6 7" key="1">
    <citation type="submission" date="2019-03" db="EMBL/GenBank/DDBJ databases">
        <title>Genomics of glacier-inhabiting Cryobacterium strains.</title>
        <authorList>
            <person name="Liu Q."/>
            <person name="Xin Y.-H."/>
        </authorList>
    </citation>
    <scope>NUCLEOTIDE SEQUENCE [LARGE SCALE GENOMIC DNA]</scope>
    <source>
        <strain evidence="6 7">TMT1-51</strain>
    </source>
</reference>
<keyword evidence="3 6" id="KW-0808">Transferase</keyword>
<feature type="transmembrane region" description="Helical" evidence="5">
    <location>
        <begin position="74"/>
        <end position="98"/>
    </location>
</feature>
<keyword evidence="7" id="KW-1185">Reference proteome</keyword>
<name>A0A4Y8JR48_9MICO</name>
<keyword evidence="5" id="KW-0472">Membrane</keyword>
<dbReference type="Pfam" id="PF13641">
    <property type="entry name" value="Glyco_tranf_2_3"/>
    <property type="match status" value="1"/>
</dbReference>
<dbReference type="Proteomes" id="UP000297472">
    <property type="component" value="Unassembled WGS sequence"/>
</dbReference>
<comment type="caution">
    <text evidence="6">The sequence shown here is derived from an EMBL/GenBank/DDBJ whole genome shotgun (WGS) entry which is preliminary data.</text>
</comment>
<feature type="region of interest" description="Disordered" evidence="4">
    <location>
        <begin position="1"/>
        <end position="27"/>
    </location>
</feature>
<dbReference type="SUPFAM" id="SSF53448">
    <property type="entry name" value="Nucleotide-diphospho-sugar transferases"/>
    <property type="match status" value="1"/>
</dbReference>
<comment type="similarity">
    <text evidence="1">Belongs to the glycosyltransferase 2 family.</text>
</comment>
<gene>
    <name evidence="6" type="ORF">E3T49_15895</name>
</gene>
<evidence type="ECO:0000313" key="6">
    <source>
        <dbReference type="EMBL" id="TFD26166.1"/>
    </source>
</evidence>
<feature type="transmembrane region" description="Helical" evidence="5">
    <location>
        <begin position="363"/>
        <end position="386"/>
    </location>
</feature>
<evidence type="ECO:0000256" key="3">
    <source>
        <dbReference type="ARBA" id="ARBA00022679"/>
    </source>
</evidence>
<evidence type="ECO:0000256" key="5">
    <source>
        <dbReference type="SAM" id="Phobius"/>
    </source>
</evidence>
<evidence type="ECO:0000313" key="7">
    <source>
        <dbReference type="Proteomes" id="UP000297472"/>
    </source>
</evidence>
<dbReference type="PANTHER" id="PTHR43630:SF1">
    <property type="entry name" value="POLY-BETA-1,6-N-ACETYL-D-GLUCOSAMINE SYNTHASE"/>
    <property type="match status" value="1"/>
</dbReference>
<organism evidence="6 7">
    <name type="scientific">Cryobacterium cryoconiti</name>
    <dbReference type="NCBI Taxonomy" id="1259239"/>
    <lineage>
        <taxon>Bacteria</taxon>
        <taxon>Bacillati</taxon>
        <taxon>Actinomycetota</taxon>
        <taxon>Actinomycetes</taxon>
        <taxon>Micrococcales</taxon>
        <taxon>Microbacteriaceae</taxon>
        <taxon>Cryobacterium</taxon>
    </lineage>
</organism>
<accession>A0A4Y8JR48</accession>